<dbReference type="Gene3D" id="3.40.720.10">
    <property type="entry name" value="Alkaline Phosphatase, subunit A"/>
    <property type="match status" value="1"/>
</dbReference>
<dbReference type="Proteomes" id="UP000320672">
    <property type="component" value="Chromosome"/>
</dbReference>
<dbReference type="InterPro" id="IPR050738">
    <property type="entry name" value="Sulfatase"/>
</dbReference>
<dbReference type="CDD" id="cd16027">
    <property type="entry name" value="SGSH"/>
    <property type="match status" value="1"/>
</dbReference>
<evidence type="ECO:0000256" key="2">
    <source>
        <dbReference type="ARBA" id="ARBA00022723"/>
    </source>
</evidence>
<dbReference type="InterPro" id="IPR000917">
    <property type="entry name" value="Sulfatase_N"/>
</dbReference>
<proteinExistence type="inferred from homology"/>
<feature type="region of interest" description="Disordered" evidence="5">
    <location>
        <begin position="494"/>
        <end position="513"/>
    </location>
</feature>
<organism evidence="7 8">
    <name type="scientific">Roseimaritima multifibrata</name>
    <dbReference type="NCBI Taxonomy" id="1930274"/>
    <lineage>
        <taxon>Bacteria</taxon>
        <taxon>Pseudomonadati</taxon>
        <taxon>Planctomycetota</taxon>
        <taxon>Planctomycetia</taxon>
        <taxon>Pirellulales</taxon>
        <taxon>Pirellulaceae</taxon>
        <taxon>Roseimaritima</taxon>
    </lineage>
</organism>
<gene>
    <name evidence="7" type="ORF">FF011L_15140</name>
</gene>
<dbReference type="Pfam" id="PF00884">
    <property type="entry name" value="Sulfatase"/>
    <property type="match status" value="1"/>
</dbReference>
<keyword evidence="8" id="KW-1185">Reference proteome</keyword>
<reference evidence="7 8" key="1">
    <citation type="submission" date="2019-02" db="EMBL/GenBank/DDBJ databases">
        <title>Deep-cultivation of Planctomycetes and their phenomic and genomic characterization uncovers novel biology.</title>
        <authorList>
            <person name="Wiegand S."/>
            <person name="Jogler M."/>
            <person name="Boedeker C."/>
            <person name="Pinto D."/>
            <person name="Vollmers J."/>
            <person name="Rivas-Marin E."/>
            <person name="Kohn T."/>
            <person name="Peeters S.H."/>
            <person name="Heuer A."/>
            <person name="Rast P."/>
            <person name="Oberbeckmann S."/>
            <person name="Bunk B."/>
            <person name="Jeske O."/>
            <person name="Meyerdierks A."/>
            <person name="Storesund J.E."/>
            <person name="Kallscheuer N."/>
            <person name="Luecker S."/>
            <person name="Lage O.M."/>
            <person name="Pohl T."/>
            <person name="Merkel B.J."/>
            <person name="Hornburger P."/>
            <person name="Mueller R.-W."/>
            <person name="Bruemmer F."/>
            <person name="Labrenz M."/>
            <person name="Spormann A.M."/>
            <person name="Op den Camp H."/>
            <person name="Overmann J."/>
            <person name="Amann R."/>
            <person name="Jetten M.S.M."/>
            <person name="Mascher T."/>
            <person name="Medema M.H."/>
            <person name="Devos D.P."/>
            <person name="Kaster A.-K."/>
            <person name="Ovreas L."/>
            <person name="Rohde M."/>
            <person name="Galperin M.Y."/>
            <person name="Jogler C."/>
        </authorList>
    </citation>
    <scope>NUCLEOTIDE SEQUENCE [LARGE SCALE GENOMIC DNA]</scope>
    <source>
        <strain evidence="7 8">FF011L</strain>
    </source>
</reference>
<dbReference type="GO" id="GO:0004065">
    <property type="term" value="F:arylsulfatase activity"/>
    <property type="evidence" value="ECO:0007669"/>
    <property type="project" value="UniProtKB-EC"/>
</dbReference>
<feature type="domain" description="Sulfatase N-terminal" evidence="6">
    <location>
        <begin position="82"/>
        <end position="351"/>
    </location>
</feature>
<name>A0A517MD04_9BACT</name>
<dbReference type="InterPro" id="IPR024607">
    <property type="entry name" value="Sulfatase_CS"/>
</dbReference>
<evidence type="ECO:0000256" key="5">
    <source>
        <dbReference type="SAM" id="MobiDB-lite"/>
    </source>
</evidence>
<dbReference type="PANTHER" id="PTHR42693">
    <property type="entry name" value="ARYLSULFATASE FAMILY MEMBER"/>
    <property type="match status" value="1"/>
</dbReference>
<dbReference type="EMBL" id="CP036262">
    <property type="protein sequence ID" value="QDS92765.1"/>
    <property type="molecule type" value="Genomic_DNA"/>
</dbReference>
<keyword evidence="3 7" id="KW-0378">Hydrolase</keyword>
<protein>
    <submittedName>
        <fullName evidence="7">Arylsulfatase</fullName>
        <ecNumber evidence="7">3.1.6.1</ecNumber>
    </submittedName>
</protein>
<accession>A0A517MD04</accession>
<dbReference type="KEGG" id="rml:FF011L_15140"/>
<dbReference type="GO" id="GO:0046872">
    <property type="term" value="F:metal ion binding"/>
    <property type="evidence" value="ECO:0007669"/>
    <property type="project" value="UniProtKB-KW"/>
</dbReference>
<evidence type="ECO:0000259" key="6">
    <source>
        <dbReference type="Pfam" id="PF00884"/>
    </source>
</evidence>
<sequence length="513" mass="56743">MCRITLALISDGAGIRAGRLPLAVSSHRLLCRRMVMKMNRSDSLYVAFARSRICRWTLLVGGLVVGLLMVPKAAAAEATAPPNLVVMIADDMSWDDCGAYGHPTIQTPNLDRLAASGMRFDAAMLTCSSCSPSRTSILTGRYPSATGARELHQPVPAERTLLTTPLRAAGYYTVAAGKWHLGNAVVDQFDQVMQKGSGPSGCERWIEAIRERPKNKPFFAWLAAFDPHRDYQPGTFDPPHEPEDARVPPYLLDHPETRADLAAYYDEIARFDSYVGEVLDELQREGILDNTMVVVMSDNGRPFPRCKTTVLDSGVRTPFIVSMPGTVKAGTVCEQLVSSIDLAPTLLEMAGTHGDTFQGVSFLPLLQNPEASIRPYAFSEHNWHDYRACERSVRGPRFRYVKNWLPELPLTPPADAVRSPTYVQMLKAAAKDGLNEDQARPLQQPRPEEELYDLRSDPHELHNLAGDPAYAAELESLRKAMSAWQAEIQDPLLTGASQDGFDRTTGIRLPKKK</sequence>
<keyword evidence="2" id="KW-0479">Metal-binding</keyword>
<comment type="similarity">
    <text evidence="1">Belongs to the sulfatase family.</text>
</comment>
<evidence type="ECO:0000313" key="7">
    <source>
        <dbReference type="EMBL" id="QDS92765.1"/>
    </source>
</evidence>
<dbReference type="PROSITE" id="PS00523">
    <property type="entry name" value="SULFATASE_1"/>
    <property type="match status" value="1"/>
</dbReference>
<keyword evidence="4" id="KW-0106">Calcium</keyword>
<dbReference type="PANTHER" id="PTHR42693:SF53">
    <property type="entry name" value="ENDO-4-O-SULFATASE"/>
    <property type="match status" value="1"/>
</dbReference>
<dbReference type="SUPFAM" id="SSF53649">
    <property type="entry name" value="Alkaline phosphatase-like"/>
    <property type="match status" value="1"/>
</dbReference>
<evidence type="ECO:0000256" key="3">
    <source>
        <dbReference type="ARBA" id="ARBA00022801"/>
    </source>
</evidence>
<dbReference type="EC" id="3.1.6.1" evidence="7"/>
<dbReference type="PROSITE" id="PS00149">
    <property type="entry name" value="SULFATASE_2"/>
    <property type="match status" value="1"/>
</dbReference>
<evidence type="ECO:0000313" key="8">
    <source>
        <dbReference type="Proteomes" id="UP000320672"/>
    </source>
</evidence>
<dbReference type="InterPro" id="IPR017850">
    <property type="entry name" value="Alkaline_phosphatase_core_sf"/>
</dbReference>
<dbReference type="AlphaFoldDB" id="A0A517MD04"/>
<evidence type="ECO:0000256" key="4">
    <source>
        <dbReference type="ARBA" id="ARBA00022837"/>
    </source>
</evidence>
<evidence type="ECO:0000256" key="1">
    <source>
        <dbReference type="ARBA" id="ARBA00008779"/>
    </source>
</evidence>